<sequence>MFELSGVIIVPEIRVYHLLDGVAYARFLDPMD</sequence>
<protein>
    <submittedName>
        <fullName evidence="1">Uncharacterized protein</fullName>
    </submittedName>
</protein>
<accession>A0A2P2J2S3</accession>
<organism evidence="1">
    <name type="scientific">Rhizophora mucronata</name>
    <name type="common">Asiatic mangrove</name>
    <dbReference type="NCBI Taxonomy" id="61149"/>
    <lineage>
        <taxon>Eukaryota</taxon>
        <taxon>Viridiplantae</taxon>
        <taxon>Streptophyta</taxon>
        <taxon>Embryophyta</taxon>
        <taxon>Tracheophyta</taxon>
        <taxon>Spermatophyta</taxon>
        <taxon>Magnoliopsida</taxon>
        <taxon>eudicotyledons</taxon>
        <taxon>Gunneridae</taxon>
        <taxon>Pentapetalae</taxon>
        <taxon>rosids</taxon>
        <taxon>fabids</taxon>
        <taxon>Malpighiales</taxon>
        <taxon>Rhizophoraceae</taxon>
        <taxon>Rhizophora</taxon>
    </lineage>
</organism>
<proteinExistence type="predicted"/>
<evidence type="ECO:0000313" key="1">
    <source>
        <dbReference type="EMBL" id="MBW87763.1"/>
    </source>
</evidence>
<name>A0A2P2J2S3_RHIMU</name>
<dbReference type="AlphaFoldDB" id="A0A2P2J2S3"/>
<reference evidence="1" key="1">
    <citation type="submission" date="2018-02" db="EMBL/GenBank/DDBJ databases">
        <title>Rhizophora mucronata_Transcriptome.</title>
        <authorList>
            <person name="Meera S.P."/>
            <person name="Sreeshan A."/>
            <person name="Augustine A."/>
        </authorList>
    </citation>
    <scope>NUCLEOTIDE SEQUENCE</scope>
    <source>
        <tissue evidence="1">Leaf</tissue>
    </source>
</reference>
<dbReference type="EMBL" id="GGEC01007280">
    <property type="protein sequence ID" value="MBW87763.1"/>
    <property type="molecule type" value="Transcribed_RNA"/>
</dbReference>